<evidence type="ECO:0000313" key="7">
    <source>
        <dbReference type="EMBL" id="KAJ7361788.1"/>
    </source>
</evidence>
<feature type="compositionally biased region" description="Polar residues" evidence="5">
    <location>
        <begin position="297"/>
        <end position="308"/>
    </location>
</feature>
<dbReference type="PANTHER" id="PTHR46858:SF5">
    <property type="entry name" value="E3 UBIQUITIN-PROTEIN LIGASE APD1-RELATED"/>
    <property type="match status" value="1"/>
</dbReference>
<dbReference type="Proteomes" id="UP001163046">
    <property type="component" value="Unassembled WGS sequence"/>
</dbReference>
<dbReference type="PANTHER" id="PTHR46858">
    <property type="entry name" value="OS05G0521000 PROTEIN"/>
    <property type="match status" value="1"/>
</dbReference>
<dbReference type="GO" id="GO:0016567">
    <property type="term" value="P:protein ubiquitination"/>
    <property type="evidence" value="ECO:0007669"/>
    <property type="project" value="TreeGrafter"/>
</dbReference>
<dbReference type="GO" id="GO:0061630">
    <property type="term" value="F:ubiquitin protein ligase activity"/>
    <property type="evidence" value="ECO:0007669"/>
    <property type="project" value="TreeGrafter"/>
</dbReference>
<evidence type="ECO:0000256" key="3">
    <source>
        <dbReference type="ARBA" id="ARBA00022833"/>
    </source>
</evidence>
<dbReference type="InterPro" id="IPR013083">
    <property type="entry name" value="Znf_RING/FYVE/PHD"/>
</dbReference>
<dbReference type="OrthoDB" id="6078042at2759"/>
<dbReference type="AlphaFoldDB" id="A0A9W9YSF6"/>
<dbReference type="SUPFAM" id="SSF57850">
    <property type="entry name" value="RING/U-box"/>
    <property type="match status" value="1"/>
</dbReference>
<dbReference type="EMBL" id="MU827308">
    <property type="protein sequence ID" value="KAJ7361788.1"/>
    <property type="molecule type" value="Genomic_DNA"/>
</dbReference>
<evidence type="ECO:0000256" key="4">
    <source>
        <dbReference type="PROSITE-ProRule" id="PRU00175"/>
    </source>
</evidence>
<dbReference type="Gene3D" id="3.30.40.10">
    <property type="entry name" value="Zinc/RING finger domain, C3HC4 (zinc finger)"/>
    <property type="match status" value="1"/>
</dbReference>
<gene>
    <name evidence="7" type="ORF">OS493_014429</name>
</gene>
<feature type="region of interest" description="Disordered" evidence="5">
    <location>
        <begin position="126"/>
        <end position="149"/>
    </location>
</feature>
<feature type="compositionally biased region" description="Basic residues" evidence="5">
    <location>
        <begin position="134"/>
        <end position="149"/>
    </location>
</feature>
<comment type="caution">
    <text evidence="7">The sequence shown here is derived from an EMBL/GenBank/DDBJ whole genome shotgun (WGS) entry which is preliminary data.</text>
</comment>
<evidence type="ECO:0000256" key="1">
    <source>
        <dbReference type="ARBA" id="ARBA00022723"/>
    </source>
</evidence>
<keyword evidence="3" id="KW-0862">Zinc</keyword>
<protein>
    <recommendedName>
        <fullName evidence="6">RING-type domain-containing protein</fullName>
    </recommendedName>
</protein>
<reference evidence="7" key="1">
    <citation type="submission" date="2023-01" db="EMBL/GenBank/DDBJ databases">
        <title>Genome assembly of the deep-sea coral Lophelia pertusa.</title>
        <authorList>
            <person name="Herrera S."/>
            <person name="Cordes E."/>
        </authorList>
    </citation>
    <scope>NUCLEOTIDE SEQUENCE</scope>
    <source>
        <strain evidence="7">USNM1676648</strain>
        <tissue evidence="7">Polyp</tissue>
    </source>
</reference>
<feature type="domain" description="RING-type" evidence="6">
    <location>
        <begin position="313"/>
        <end position="351"/>
    </location>
</feature>
<accession>A0A9W9YSF6</accession>
<dbReference type="PROSITE" id="PS50089">
    <property type="entry name" value="ZF_RING_2"/>
    <property type="match status" value="1"/>
</dbReference>
<proteinExistence type="predicted"/>
<evidence type="ECO:0000313" key="8">
    <source>
        <dbReference type="Proteomes" id="UP001163046"/>
    </source>
</evidence>
<dbReference type="InterPro" id="IPR001841">
    <property type="entry name" value="Znf_RING"/>
</dbReference>
<evidence type="ECO:0000256" key="5">
    <source>
        <dbReference type="SAM" id="MobiDB-lite"/>
    </source>
</evidence>
<keyword evidence="1" id="KW-0479">Metal-binding</keyword>
<evidence type="ECO:0000256" key="2">
    <source>
        <dbReference type="ARBA" id="ARBA00022771"/>
    </source>
</evidence>
<feature type="region of interest" description="Disordered" evidence="5">
    <location>
        <begin position="237"/>
        <end position="308"/>
    </location>
</feature>
<dbReference type="Pfam" id="PF13920">
    <property type="entry name" value="zf-C3HC4_3"/>
    <property type="match status" value="1"/>
</dbReference>
<name>A0A9W9YSF6_9CNID</name>
<dbReference type="SMART" id="SM00184">
    <property type="entry name" value="RING"/>
    <property type="match status" value="1"/>
</dbReference>
<evidence type="ECO:0000259" key="6">
    <source>
        <dbReference type="PROSITE" id="PS50089"/>
    </source>
</evidence>
<keyword evidence="2 4" id="KW-0863">Zinc-finger</keyword>
<keyword evidence="8" id="KW-1185">Reference proteome</keyword>
<organism evidence="7 8">
    <name type="scientific">Desmophyllum pertusum</name>
    <dbReference type="NCBI Taxonomy" id="174260"/>
    <lineage>
        <taxon>Eukaryota</taxon>
        <taxon>Metazoa</taxon>
        <taxon>Cnidaria</taxon>
        <taxon>Anthozoa</taxon>
        <taxon>Hexacorallia</taxon>
        <taxon>Scleractinia</taxon>
        <taxon>Caryophylliina</taxon>
        <taxon>Caryophylliidae</taxon>
        <taxon>Desmophyllum</taxon>
    </lineage>
</organism>
<dbReference type="GO" id="GO:0008270">
    <property type="term" value="F:zinc ion binding"/>
    <property type="evidence" value="ECO:0007669"/>
    <property type="project" value="UniProtKB-KW"/>
</dbReference>
<sequence length="362" mass="40055">MATKDAEGFWRGSCRNHSPGRFGGCKSYVSQEGTNRCGKCNCVARSHFVISNCKTHSYCEGYEEIRLAVGECANCGCSVADHTITDRDSLPTTALTVSHKENDTVNETTDVWGEVAKAAKLERQRFQTTNPPLRKGKKAHGGPRTNSGRKKAVYNKDVQICPVRIKNRDLGTFSTCGKRIFVSLKGKPLTLETLEEESLKACCGMTRSDAIRFDIEFFILKTLKGPRLEEDQHIQDPLLISPPRAEQSTGTRAVGHSDDEVTFNPRHHTEQAEGEVSHSPSETALESDVLHSDAAVKSTSTKNRSQEPPRNLCNICLEGAINSVFYECGHSYACFPCAEKCAEMKVCPVCRQAIKDVVRLFF</sequence>